<name>A0A4Z1E346_9MICO</name>
<evidence type="ECO:0000256" key="4">
    <source>
        <dbReference type="ARBA" id="ARBA00022679"/>
    </source>
</evidence>
<organism evidence="8 9">
    <name type="scientific">Serinibacter arcticus</name>
    <dbReference type="NCBI Taxonomy" id="1655435"/>
    <lineage>
        <taxon>Bacteria</taxon>
        <taxon>Bacillati</taxon>
        <taxon>Actinomycetota</taxon>
        <taxon>Actinomycetes</taxon>
        <taxon>Micrococcales</taxon>
        <taxon>Beutenbergiaceae</taxon>
        <taxon>Serinibacter</taxon>
    </lineage>
</organism>
<evidence type="ECO:0000256" key="1">
    <source>
        <dbReference type="ARBA" id="ARBA00004776"/>
    </source>
</evidence>
<dbReference type="Pfam" id="PF19320">
    <property type="entry name" value="GlfT2_domain3"/>
    <property type="match status" value="1"/>
</dbReference>
<evidence type="ECO:0000259" key="6">
    <source>
        <dbReference type="Pfam" id="PF17994"/>
    </source>
</evidence>
<protein>
    <submittedName>
        <fullName evidence="8">Galactofuranosyl transferase</fullName>
    </submittedName>
</protein>
<dbReference type="PANTHER" id="PTHR43179">
    <property type="entry name" value="RHAMNOSYLTRANSFERASE WBBL"/>
    <property type="match status" value="1"/>
</dbReference>
<gene>
    <name evidence="8" type="ORF">SERN_2682</name>
</gene>
<evidence type="ECO:0000256" key="2">
    <source>
        <dbReference type="ARBA" id="ARBA00006739"/>
    </source>
</evidence>
<dbReference type="OrthoDB" id="3225550at2"/>
<reference evidence="8 9" key="1">
    <citation type="submission" date="2018-11" db="EMBL/GenBank/DDBJ databases">
        <title>Complete genome sequencing of the Actinobacteria Serinibacter sp. K3-2.</title>
        <authorList>
            <person name="Rakitin A.L."/>
            <person name="Beletsky A.V."/>
            <person name="Mardanov A.V."/>
            <person name="Ravin N.V."/>
            <person name="Gromova A.S."/>
            <person name="Filippova S.N."/>
            <person name="Gal'Chenko V.F."/>
        </authorList>
    </citation>
    <scope>NUCLEOTIDE SEQUENCE [LARGE SCALE GENOMIC DNA]</scope>
    <source>
        <strain evidence="8 9">K3-2</strain>
    </source>
</reference>
<keyword evidence="4 8" id="KW-0808">Transferase</keyword>
<feature type="domain" description="Galactofuranosyltransferase-2 C-terminal" evidence="7">
    <location>
        <begin position="474"/>
        <end position="668"/>
    </location>
</feature>
<evidence type="ECO:0000256" key="3">
    <source>
        <dbReference type="ARBA" id="ARBA00022676"/>
    </source>
</evidence>
<dbReference type="Pfam" id="PF17994">
    <property type="entry name" value="Glft2_N"/>
    <property type="match status" value="1"/>
</dbReference>
<dbReference type="Proteomes" id="UP000297318">
    <property type="component" value="Unassembled WGS sequence"/>
</dbReference>
<dbReference type="Pfam" id="PF13641">
    <property type="entry name" value="Glyco_tranf_2_3"/>
    <property type="match status" value="1"/>
</dbReference>
<feature type="domain" description="Galactofuranosyltransferase GlfT2 N-terminal" evidence="6">
    <location>
        <begin position="77"/>
        <end position="193"/>
    </location>
</feature>
<feature type="region of interest" description="Disordered" evidence="5">
    <location>
        <begin position="54"/>
        <end position="89"/>
    </location>
</feature>
<dbReference type="EMBL" id="RHPJ01000004">
    <property type="protein sequence ID" value="TGO04091.1"/>
    <property type="molecule type" value="Genomic_DNA"/>
</dbReference>
<proteinExistence type="inferred from homology"/>
<feature type="region of interest" description="Disordered" evidence="5">
    <location>
        <begin position="537"/>
        <end position="556"/>
    </location>
</feature>
<dbReference type="PANTHER" id="PTHR43179:SF12">
    <property type="entry name" value="GALACTOFURANOSYLTRANSFERASE GLFT2"/>
    <property type="match status" value="1"/>
</dbReference>
<sequence>MTTDTSHAQDAPTAEPAAVLVPEGHRVVQRVILPPDAESDSLVLYVEEGTRVVSQSTDARSGRADEHHADASGSGDRASTTDVQSRTSIRVRTGHRTSFGTYFNAFPASYWKKWTTLEAVRLAVDIAGPANVIVYRSNARGAQQRVATRAVTGRSVVEFDLPLKQFGDGGWYWFDVEGLGKAAQIHSAVWTAPGSLARREGRISLAMTTLNKNTDVLCNIATISRDESVRGVLDEMIIVDQGSSRVADAEGFDDLAAAMGDQLRIVEQGNIGGSGGFSRGMYEVATRGRSDYVVLMDDDIDVEPETLVRLVTFADFAKKPTLVGAHMFDLNNRSVLHTFGERVDPWRVQPVVAHGDLTNGHDFAASGLRSTPWLHRRADVDYNGWWSTLIPVEVVRELGLSLPIFIKWDDSEYGLRAKAAGYPTVSLPGAAVWHMSWIDKDDLVGWQAYFHTKNRLIVALLYSQYAKGGGAFKEAAMNDVKHLLSMQYYTQAGRIRGMRDLLKGPRALHGQIGTVLPEIRAMAKEFDDAVYKQDADDFPAVDRGKPKNRGRGLRPPSIRSLIPFTARTTLRQLAEPITDRARSAPQDEIAFQDARWWRLAQYDSALVTNAEGTGVAWYRRNPARLRSQLAEVASLHLELQRRWSSLSAEYKDALTDVTSFEAWEKTFADNPAQPRD</sequence>
<accession>A0A4Z1E346</accession>
<dbReference type="InterPro" id="IPR040492">
    <property type="entry name" value="GlfT2_N"/>
</dbReference>
<evidence type="ECO:0000259" key="7">
    <source>
        <dbReference type="Pfam" id="PF19320"/>
    </source>
</evidence>
<keyword evidence="3" id="KW-0328">Glycosyltransferase</keyword>
<dbReference type="AlphaFoldDB" id="A0A4Z1E346"/>
<dbReference type="InterPro" id="IPR029044">
    <property type="entry name" value="Nucleotide-diphossugar_trans"/>
</dbReference>
<dbReference type="GO" id="GO:0016757">
    <property type="term" value="F:glycosyltransferase activity"/>
    <property type="evidence" value="ECO:0007669"/>
    <property type="project" value="UniProtKB-KW"/>
</dbReference>
<comment type="pathway">
    <text evidence="1">Cell wall biogenesis; cell wall polysaccharide biosynthesis.</text>
</comment>
<comment type="caution">
    <text evidence="8">The sequence shown here is derived from an EMBL/GenBank/DDBJ whole genome shotgun (WGS) entry which is preliminary data.</text>
</comment>
<evidence type="ECO:0000313" key="9">
    <source>
        <dbReference type="Proteomes" id="UP000297318"/>
    </source>
</evidence>
<evidence type="ECO:0000313" key="8">
    <source>
        <dbReference type="EMBL" id="TGO04091.1"/>
    </source>
</evidence>
<dbReference type="RefSeq" id="WP_135850694.1">
    <property type="nucleotide sequence ID" value="NZ_RHPJ01000004.1"/>
</dbReference>
<evidence type="ECO:0000256" key="5">
    <source>
        <dbReference type="SAM" id="MobiDB-lite"/>
    </source>
</evidence>
<dbReference type="InterPro" id="IPR045699">
    <property type="entry name" value="GlfT2_C"/>
</dbReference>
<dbReference type="SUPFAM" id="SSF53448">
    <property type="entry name" value="Nucleotide-diphospho-sugar transferases"/>
    <property type="match status" value="1"/>
</dbReference>
<feature type="compositionally biased region" description="Basic and acidic residues" evidence="5">
    <location>
        <begin position="60"/>
        <end position="70"/>
    </location>
</feature>
<comment type="similarity">
    <text evidence="2">Belongs to the glycosyltransferase 2 family.</text>
</comment>
<dbReference type="Gene3D" id="3.90.550.60">
    <property type="match status" value="1"/>
</dbReference>
<keyword evidence="9" id="KW-1185">Reference proteome</keyword>
<feature type="compositionally biased region" description="Polar residues" evidence="5">
    <location>
        <begin position="77"/>
        <end position="89"/>
    </location>
</feature>